<dbReference type="Pfam" id="PF01973">
    <property type="entry name" value="MptE-like"/>
    <property type="match status" value="1"/>
</dbReference>
<evidence type="ECO:0000259" key="1">
    <source>
        <dbReference type="Pfam" id="PF01973"/>
    </source>
</evidence>
<evidence type="ECO:0000313" key="3">
    <source>
        <dbReference type="EMBL" id="MFB9887637.1"/>
    </source>
</evidence>
<accession>A0ABV5ZEC2</accession>
<evidence type="ECO:0000313" key="4">
    <source>
        <dbReference type="Proteomes" id="UP001589628"/>
    </source>
</evidence>
<feature type="domain" description="Glycosyltransferase Maf N-terminal" evidence="2">
    <location>
        <begin position="31"/>
        <end position="249"/>
    </location>
</feature>
<proteinExistence type="predicted"/>
<dbReference type="InterPro" id="IPR002826">
    <property type="entry name" value="MptE-like"/>
</dbReference>
<dbReference type="EMBL" id="JBHLZN010000005">
    <property type="protein sequence ID" value="MFB9887637.1"/>
    <property type="molecule type" value="Genomic_DNA"/>
</dbReference>
<dbReference type="Pfam" id="PF20157">
    <property type="entry name" value="Maf_flag10_N"/>
    <property type="match status" value="2"/>
</dbReference>
<dbReference type="RefSeq" id="WP_027312791.1">
    <property type="nucleotide sequence ID" value="NZ_JBHLZN010000005.1"/>
</dbReference>
<organism evidence="3 4">
    <name type="scientific">Balneatrix alpica</name>
    <dbReference type="NCBI Taxonomy" id="75684"/>
    <lineage>
        <taxon>Bacteria</taxon>
        <taxon>Pseudomonadati</taxon>
        <taxon>Pseudomonadota</taxon>
        <taxon>Gammaproteobacteria</taxon>
        <taxon>Oceanospirillales</taxon>
        <taxon>Balneatrichaceae</taxon>
        <taxon>Balneatrix</taxon>
    </lineage>
</organism>
<evidence type="ECO:0000259" key="2">
    <source>
        <dbReference type="Pfam" id="PF20157"/>
    </source>
</evidence>
<feature type="domain" description="6-hydroxymethylpterin diphosphokinase MptE-like" evidence="1">
    <location>
        <begin position="563"/>
        <end position="719"/>
    </location>
</feature>
<keyword evidence="4" id="KW-1185">Reference proteome</keyword>
<comment type="caution">
    <text evidence="3">The sequence shown here is derived from an EMBL/GenBank/DDBJ whole genome shotgun (WGS) entry which is preliminary data.</text>
</comment>
<dbReference type="PANTHER" id="PTHR41786">
    <property type="entry name" value="MOTILITY ACCESSORY FACTOR MAF"/>
    <property type="match status" value="1"/>
</dbReference>
<reference evidence="3 4" key="1">
    <citation type="submission" date="2024-09" db="EMBL/GenBank/DDBJ databases">
        <authorList>
            <person name="Sun Q."/>
            <person name="Mori K."/>
        </authorList>
    </citation>
    <scope>NUCLEOTIDE SEQUENCE [LARGE SCALE GENOMIC DNA]</scope>
    <source>
        <strain evidence="3 4">ATCC 51285</strain>
    </source>
</reference>
<dbReference type="PANTHER" id="PTHR41786:SF1">
    <property type="entry name" value="6-HYDROXYMETHYLPTERIN DIPHOSPHOKINASE MPTE-LIKE DOMAIN-CONTAINING PROTEIN"/>
    <property type="match status" value="1"/>
</dbReference>
<dbReference type="Proteomes" id="UP001589628">
    <property type="component" value="Unassembled WGS sequence"/>
</dbReference>
<feature type="domain" description="Glycosyltransferase Maf N-terminal" evidence="2">
    <location>
        <begin position="300"/>
        <end position="526"/>
    </location>
</feature>
<name>A0ABV5ZEC2_9GAMM</name>
<dbReference type="InterPro" id="IPR045376">
    <property type="entry name" value="Maf_N"/>
</dbReference>
<gene>
    <name evidence="3" type="ORF">ACFFLH_14540</name>
</gene>
<sequence length="966" mass="110848">MLRNISQLTMADEQAQQQLEAQLSGQLTRYYQRNVQAFERYAPHILKVLQSVHEECLSVFCTAEGHANLVDYATGQCWYGLNPEQECKAEVENYRNKAPRISFLAPPPQAAATPQWVAGTPFLQLESWLARQGECQALPEQIPLLICFGVGLGHSLAALAECTDASAWLIYEPSEDAFVASLSVFDWASWLEQRVAAKQEVFLQIGNSGGSLVEDLRFIDQHIQPLNSAFVFRHYHHVEMDALYQYLTSNQFSWQELHEGRVRLYPFTDRCDEVAPRSLLPELQTTQQARIAWLQARQQFLRNMACLEHYYPDVAAAFARYEPQQWHLVRGQDGWNVLHIGRGACLYGGAPEQEAEDDFAAYRHSPNKDDPLLNMDGGKLGYYYHFQQTQKIKALLSHSGKSSTLLPDDISGMVLFGLGLGYQLPLLLSQHQVGRLYLYEPNLDFFYASLYVLDWQPLLQQLDQQGSTLYLNLGDDGTYVMQDLLKQFYQVGPYNIVTTYLYSLYFHSRMQQLMFELREEFKVVVSMGEYFEHARYGLAHMREAFAQGKTYLLRKHGGHAYQQWMDYPIFVVGNGPSLDSSIEIIKANQDKALIISCGTALKALHRYGVKPHLHAEVEQNRTSYFWVKNAAPADFLADITLLTVNGIHPDTAALFKRTLLAFKAGEASTRVYMDSLCPDQQYPAVEYAYPTVTNMVMATLSTLGMSNLYLFGVDLGYKEVGKHHSRFSDYYHQKPDTEQHEQSWQEVYDFIQTHGLLMVPGNFQDTVYTKHEFRVAVQMMERLLSLSPHMHCFNCSDGARIEGAEPIRAEQIDLPTTSLAPMDLVEVLLQHACLEPDAVRQLPIQLQQHFTAEALERDVNDYLEWLKSQQPESRKELEQLLQTQRQRFYHYLARRDSLLFYLYWGSMNYVAALLLKVAHMSEDEAEVMPALAQAWQYWAEYVEQAYSDYLVAPDKLEQTAVDNPNW</sequence>
<protein>
    <submittedName>
        <fullName evidence="3">6-hydroxymethylpterin diphosphokinase MptE-like protein</fullName>
    </submittedName>
</protein>